<organism evidence="1 2">
    <name type="scientific">Pelotomaculum thermopropionicum</name>
    <dbReference type="NCBI Taxonomy" id="110500"/>
    <lineage>
        <taxon>Bacteria</taxon>
        <taxon>Bacillati</taxon>
        <taxon>Bacillota</taxon>
        <taxon>Clostridia</taxon>
        <taxon>Eubacteriales</taxon>
        <taxon>Desulfotomaculaceae</taxon>
        <taxon>Pelotomaculum</taxon>
    </lineage>
</organism>
<proteinExistence type="predicted"/>
<gene>
    <name evidence="1" type="ORF">XD97_0388</name>
</gene>
<protein>
    <submittedName>
        <fullName evidence="1">Uncharacterized protein</fullName>
    </submittedName>
</protein>
<feature type="non-terminal residue" evidence="1">
    <location>
        <position position="74"/>
    </location>
</feature>
<dbReference type="EMBL" id="LGGS01000078">
    <property type="protein sequence ID" value="KUK82628.1"/>
    <property type="molecule type" value="Genomic_DNA"/>
</dbReference>
<accession>A0A101HTB5</accession>
<reference evidence="2" key="1">
    <citation type="journal article" date="2015" name="MBio">
        <title>Genome-Resolved Metagenomic Analysis Reveals Roles for Candidate Phyla and Other Microbial Community Members in Biogeochemical Transformations in Oil Reservoirs.</title>
        <authorList>
            <person name="Hu P."/>
            <person name="Tom L."/>
            <person name="Singh A."/>
            <person name="Thomas B.C."/>
            <person name="Baker B.J."/>
            <person name="Piceno Y.M."/>
            <person name="Andersen G.L."/>
            <person name="Banfield J.F."/>
        </authorList>
    </citation>
    <scope>NUCLEOTIDE SEQUENCE [LARGE SCALE GENOMIC DNA]</scope>
</reference>
<evidence type="ECO:0000313" key="2">
    <source>
        <dbReference type="Proteomes" id="UP000054705"/>
    </source>
</evidence>
<dbReference type="Proteomes" id="UP000054705">
    <property type="component" value="Unassembled WGS sequence"/>
</dbReference>
<dbReference type="AlphaFoldDB" id="A0A101HTB5"/>
<sequence>MAASNKAVFPQMVKIKQTFPDLGLTNIPEKTRSILCSSELKYNIKPGMRVGITAGSRGINNICQILCEIVAFLK</sequence>
<evidence type="ECO:0000313" key="1">
    <source>
        <dbReference type="EMBL" id="KUK82628.1"/>
    </source>
</evidence>
<comment type="caution">
    <text evidence="1">The sequence shown here is derived from an EMBL/GenBank/DDBJ whole genome shotgun (WGS) entry which is preliminary data.</text>
</comment>
<name>A0A101HTB5_9FIRM</name>